<organism evidence="1 2">
    <name type="scientific">Ceratopteris richardii</name>
    <name type="common">Triangle waterfern</name>
    <dbReference type="NCBI Taxonomy" id="49495"/>
    <lineage>
        <taxon>Eukaryota</taxon>
        <taxon>Viridiplantae</taxon>
        <taxon>Streptophyta</taxon>
        <taxon>Embryophyta</taxon>
        <taxon>Tracheophyta</taxon>
        <taxon>Polypodiopsida</taxon>
        <taxon>Polypodiidae</taxon>
        <taxon>Polypodiales</taxon>
        <taxon>Pteridineae</taxon>
        <taxon>Pteridaceae</taxon>
        <taxon>Parkerioideae</taxon>
        <taxon>Ceratopteris</taxon>
    </lineage>
</organism>
<dbReference type="Gene3D" id="3.40.50.150">
    <property type="entry name" value="Vaccinia Virus protein VP39"/>
    <property type="match status" value="1"/>
</dbReference>
<dbReference type="EMBL" id="CM035411">
    <property type="protein sequence ID" value="KAH7434186.1"/>
    <property type="molecule type" value="Genomic_DNA"/>
</dbReference>
<gene>
    <name evidence="1" type="ORF">KP509_06G004600</name>
</gene>
<dbReference type="InterPro" id="IPR029063">
    <property type="entry name" value="SAM-dependent_MTases_sf"/>
</dbReference>
<dbReference type="SUPFAM" id="SSF53335">
    <property type="entry name" value="S-adenosyl-L-methionine-dependent methyltransferases"/>
    <property type="match status" value="1"/>
</dbReference>
<dbReference type="OrthoDB" id="1523883at2759"/>
<reference evidence="1" key="1">
    <citation type="submission" date="2021-08" db="EMBL/GenBank/DDBJ databases">
        <title>WGS assembly of Ceratopteris richardii.</title>
        <authorList>
            <person name="Marchant D.B."/>
            <person name="Chen G."/>
            <person name="Jenkins J."/>
            <person name="Shu S."/>
            <person name="Leebens-Mack J."/>
            <person name="Grimwood J."/>
            <person name="Schmutz J."/>
            <person name="Soltis P."/>
            <person name="Soltis D."/>
            <person name="Chen Z.-H."/>
        </authorList>
    </citation>
    <scope>NUCLEOTIDE SEQUENCE</scope>
    <source>
        <strain evidence="1">Whitten #5841</strain>
        <tissue evidence="1">Leaf</tissue>
    </source>
</reference>
<dbReference type="InterPro" id="IPR005299">
    <property type="entry name" value="MeTrfase_7"/>
</dbReference>
<accession>A0A8T2UJZ0</accession>
<proteinExistence type="predicted"/>
<keyword evidence="2" id="KW-1185">Reference proteome</keyword>
<dbReference type="AlphaFoldDB" id="A0A8T2UJZ0"/>
<dbReference type="Pfam" id="PF03492">
    <property type="entry name" value="Methyltransf_7"/>
    <property type="match status" value="1"/>
</dbReference>
<evidence type="ECO:0000313" key="1">
    <source>
        <dbReference type="EMBL" id="KAH7434186.1"/>
    </source>
</evidence>
<protein>
    <submittedName>
        <fullName evidence="1">Uncharacterized protein</fullName>
    </submittedName>
</protein>
<dbReference type="GO" id="GO:0008168">
    <property type="term" value="F:methyltransferase activity"/>
    <property type="evidence" value="ECO:0007669"/>
    <property type="project" value="InterPro"/>
</dbReference>
<name>A0A8T2UJZ0_CERRI</name>
<dbReference type="Proteomes" id="UP000825935">
    <property type="component" value="Chromosome 6"/>
</dbReference>
<comment type="caution">
    <text evidence="1">The sequence shown here is derived from an EMBL/GenBank/DDBJ whole genome shotgun (WGS) entry which is preliminary data.</text>
</comment>
<dbReference type="PANTHER" id="PTHR31009">
    <property type="entry name" value="S-ADENOSYL-L-METHIONINE:CARBOXYL METHYLTRANSFERASE FAMILY PROTEIN"/>
    <property type="match status" value="1"/>
</dbReference>
<evidence type="ECO:0000313" key="2">
    <source>
        <dbReference type="Proteomes" id="UP000825935"/>
    </source>
</evidence>
<sequence>MEMDMSMDITEETKKRSRGGTYISCMQSGGGEDSYANISLPQNFIFRVYTRSHLSEALDYLCTSPHILGLFQRVDKTRFLKGCSSIASQTREDATVLEIEYLFSDLPENDFNSLFRSLPSFLQGIADQAHPACKIFTGGVPGSFHGPLFPTSSLHFATSAYSLQWLSQAFASQYRKDMRCFFQQRARELVKGGVLFLLLPCRAELHPSGALYDPRLDLWSGFFESTWSDI</sequence>